<evidence type="ECO:0000256" key="2">
    <source>
        <dbReference type="ARBA" id="ARBA00022473"/>
    </source>
</evidence>
<evidence type="ECO:0000313" key="7">
    <source>
        <dbReference type="Proteomes" id="UP001227230"/>
    </source>
</evidence>
<comment type="similarity">
    <text evidence="1">Belongs to the FLX family.</text>
</comment>
<evidence type="ECO:0000256" key="5">
    <source>
        <dbReference type="ARBA" id="ARBA00023089"/>
    </source>
</evidence>
<sequence>MLAQVVEIERLAGDNHRLAATHGALRQELVAVQHEISRIKAQIRSIETETDIHIRVFISSLTLSLPAPKS</sequence>
<keyword evidence="7" id="KW-1185">Reference proteome</keyword>
<protein>
    <submittedName>
        <fullName evidence="6">Uncharacterized protein</fullName>
    </submittedName>
</protein>
<keyword evidence="3" id="KW-0221">Differentiation</keyword>
<dbReference type="PANTHER" id="PTHR33405">
    <property type="entry name" value="PROTEIN FLX-LIKE 2"/>
    <property type="match status" value="1"/>
</dbReference>
<dbReference type="PANTHER" id="PTHR33405:SF18">
    <property type="entry name" value="PROTEIN FLX-LIKE 4"/>
    <property type="match status" value="1"/>
</dbReference>
<keyword evidence="2" id="KW-0217">Developmental protein</keyword>
<keyword evidence="5" id="KW-0287">Flowering</keyword>
<accession>A0ABY9C041</accession>
<evidence type="ECO:0000256" key="3">
    <source>
        <dbReference type="ARBA" id="ARBA00022782"/>
    </source>
</evidence>
<gene>
    <name evidence="6" type="ORF">VitviT2T_007591</name>
</gene>
<dbReference type="Proteomes" id="UP001227230">
    <property type="component" value="Chromosome 5"/>
</dbReference>
<evidence type="ECO:0000313" key="6">
    <source>
        <dbReference type="EMBL" id="WJZ88274.1"/>
    </source>
</evidence>
<proteinExistence type="inferred from homology"/>
<reference evidence="6 7" key="1">
    <citation type="journal article" date="2023" name="Hortic Res">
        <title>The complete reference genome for grapevine (Vitis vinifera L.) genetics and breeding.</title>
        <authorList>
            <person name="Shi X."/>
            <person name="Cao S."/>
            <person name="Wang X."/>
            <person name="Huang S."/>
            <person name="Wang Y."/>
            <person name="Liu Z."/>
            <person name="Liu W."/>
            <person name="Leng X."/>
            <person name="Peng Y."/>
            <person name="Wang N."/>
            <person name="Wang Y."/>
            <person name="Ma Z."/>
            <person name="Xu X."/>
            <person name="Zhang F."/>
            <person name="Xue H."/>
            <person name="Zhong H."/>
            <person name="Wang Y."/>
            <person name="Zhang K."/>
            <person name="Velt A."/>
            <person name="Avia K."/>
            <person name="Holtgrawe D."/>
            <person name="Grimplet J."/>
            <person name="Matus J.T."/>
            <person name="Ware D."/>
            <person name="Wu X."/>
            <person name="Wang H."/>
            <person name="Liu C."/>
            <person name="Fang Y."/>
            <person name="Rustenholz C."/>
            <person name="Cheng Z."/>
            <person name="Xiao H."/>
            <person name="Zhou Y."/>
        </authorList>
    </citation>
    <scope>NUCLEOTIDE SEQUENCE [LARGE SCALE GENOMIC DNA]</scope>
    <source>
        <strain evidence="7">cv. Pinot noir / PN40024</strain>
        <tissue evidence="6">Leaf</tissue>
    </source>
</reference>
<dbReference type="EMBL" id="CP126652">
    <property type="protein sequence ID" value="WJZ88274.1"/>
    <property type="molecule type" value="Genomic_DNA"/>
</dbReference>
<name>A0ABY9C041_VITVI</name>
<evidence type="ECO:0000256" key="4">
    <source>
        <dbReference type="ARBA" id="ARBA00023054"/>
    </source>
</evidence>
<dbReference type="InterPro" id="IPR040353">
    <property type="entry name" value="FLX/FLX-like"/>
</dbReference>
<organism evidence="6 7">
    <name type="scientific">Vitis vinifera</name>
    <name type="common">Grape</name>
    <dbReference type="NCBI Taxonomy" id="29760"/>
    <lineage>
        <taxon>Eukaryota</taxon>
        <taxon>Viridiplantae</taxon>
        <taxon>Streptophyta</taxon>
        <taxon>Embryophyta</taxon>
        <taxon>Tracheophyta</taxon>
        <taxon>Spermatophyta</taxon>
        <taxon>Magnoliopsida</taxon>
        <taxon>eudicotyledons</taxon>
        <taxon>Gunneridae</taxon>
        <taxon>Pentapetalae</taxon>
        <taxon>rosids</taxon>
        <taxon>Vitales</taxon>
        <taxon>Vitaceae</taxon>
        <taxon>Viteae</taxon>
        <taxon>Vitis</taxon>
    </lineage>
</organism>
<keyword evidence="4" id="KW-0175">Coiled coil</keyword>
<evidence type="ECO:0000256" key="1">
    <source>
        <dbReference type="ARBA" id="ARBA00005405"/>
    </source>
</evidence>